<reference evidence="2 3" key="1">
    <citation type="submission" date="2022-04" db="EMBL/GenBank/DDBJ databases">
        <authorList>
            <person name="Grouzdev D.S."/>
            <person name="Pantiukh K.S."/>
            <person name="Krutkina M.S."/>
        </authorList>
    </citation>
    <scope>NUCLEOTIDE SEQUENCE [LARGE SCALE GENOMIC DNA]</scope>
    <source>
        <strain evidence="2 3">6x-1</strain>
    </source>
</reference>
<dbReference type="RefSeq" id="WP_247027700.1">
    <property type="nucleotide sequence ID" value="NZ_JALKCH010000004.1"/>
</dbReference>
<dbReference type="InterPro" id="IPR037165">
    <property type="entry name" value="AldOxase/xan_DH_Mopterin-bd_sf"/>
</dbReference>
<proteinExistence type="predicted"/>
<gene>
    <name evidence="2" type="ORF">MWN34_06265</name>
</gene>
<dbReference type="EMBL" id="JALKCH010000004">
    <property type="protein sequence ID" value="MCK0196514.1"/>
    <property type="molecule type" value="Genomic_DNA"/>
</dbReference>
<dbReference type="PROSITE" id="PS51318">
    <property type="entry name" value="TAT"/>
    <property type="match status" value="1"/>
</dbReference>
<accession>A0ABT0D983</accession>
<dbReference type="Pfam" id="PF02738">
    <property type="entry name" value="MoCoBD_1"/>
    <property type="match status" value="1"/>
</dbReference>
<dbReference type="PANTHER" id="PTHR47495">
    <property type="entry name" value="ALDEHYDE DEHYDROGENASE"/>
    <property type="match status" value="1"/>
</dbReference>
<comment type="caution">
    <text evidence="2">The sequence shown here is derived from an EMBL/GenBank/DDBJ whole genome shotgun (WGS) entry which is preliminary data.</text>
</comment>
<name>A0ABT0D983_9HYPH</name>
<dbReference type="Pfam" id="PF20256">
    <property type="entry name" value="MoCoBD_2"/>
    <property type="match status" value="2"/>
</dbReference>
<dbReference type="Proteomes" id="UP001203284">
    <property type="component" value="Unassembled WGS sequence"/>
</dbReference>
<feature type="domain" description="Aldehyde oxidase/xanthine dehydrogenase a/b hammerhead" evidence="1">
    <location>
        <begin position="211"/>
        <end position="289"/>
    </location>
</feature>
<dbReference type="Gene3D" id="3.30.365.10">
    <property type="entry name" value="Aldehyde oxidase/xanthine dehydrogenase, molybdopterin binding domain"/>
    <property type="match status" value="5"/>
</dbReference>
<dbReference type="SMART" id="SM01008">
    <property type="entry name" value="Ald_Xan_dh_C"/>
    <property type="match status" value="1"/>
</dbReference>
<evidence type="ECO:0000313" key="2">
    <source>
        <dbReference type="EMBL" id="MCK0196514.1"/>
    </source>
</evidence>
<dbReference type="PANTHER" id="PTHR47495:SF2">
    <property type="entry name" value="ALDEHYDE DEHYDROGENASE"/>
    <property type="match status" value="1"/>
</dbReference>
<evidence type="ECO:0000259" key="1">
    <source>
        <dbReference type="SMART" id="SM01008"/>
    </source>
</evidence>
<protein>
    <submittedName>
        <fullName evidence="2">Molybdopterin-dependent oxidoreductase</fullName>
    </submittedName>
</protein>
<sequence>MTRIPDPAGFRPDRRSFLTGSLALVVAASLPLGSRMARAAAAGPFAPNAFIRISEDGRIVLIMRDVEMGQGIWTGASMLMAEELDVGLDQVEPDFAPPDDKLYANPLLGQQATGGSTSIRADWEGLRKPAAIARRALVEAAAREWKVAPADCTVERGVVRHAASGRSASYGSLVALAATSPLPQDAPLKDRKDWKLIGTSQKRVDTRHKVDGGATYGIDVKLPGMKIALLARCPVLGGKLVSVDEASALKVKGAHAVLKLEDAVAVVGDHYWAAKQGLDALAAKWDLGPNARLTQADIVRGHEEASKGEGVVARQEGDPDAAIAGAAKKLSAVYQLPFLAHATMEPANCTVHVTPDGVEVWCGTQVPTRAQAAAAEATGQPVEKVRLHNHLIGGGFGRRLEWEYVGIAAAFAKQVDYPLKVVWSREEDIQHDRFRPYYYDRLSAGLDADGRITGWTHKVTGSSVMARWAPPGMRENGIDPDAVECAEETPYDLGPVRVSWVRHEPPGVVTAWWRGVGPAHNVFVVESFIDELAHAAGKDPVAFRRGLLEKNPRARAALDLAAKEAGWGTPLPANTGRGIMVQHAFGSFLAVVCEAEMSGSNIQLKRLVAAMDCGQAVNPDSVRAQIEGGLVFGLTAALYGEITLDEGRVEQTNFDTYQILRMNEVPPIEVHLVESSESPGGLGETGTAAAFPAIANAVFAASGKRLRKLPLNLDKASSG</sequence>
<keyword evidence="3" id="KW-1185">Reference proteome</keyword>
<dbReference type="PIRSF" id="PIRSF036389">
    <property type="entry name" value="IOR_B"/>
    <property type="match status" value="1"/>
</dbReference>
<dbReference type="Gene3D" id="3.90.1170.50">
    <property type="entry name" value="Aldehyde oxidase/xanthine dehydrogenase, a/b hammerhead"/>
    <property type="match status" value="1"/>
</dbReference>
<dbReference type="InterPro" id="IPR008274">
    <property type="entry name" value="AldOxase/xan_DH_MoCoBD1"/>
</dbReference>
<dbReference type="InterPro" id="IPR000674">
    <property type="entry name" value="Ald_Oxase/Xan_DH_a/b"/>
</dbReference>
<dbReference type="InterPro" id="IPR052516">
    <property type="entry name" value="N-heterocyclic_Hydroxylase"/>
</dbReference>
<organism evidence="2 3">
    <name type="scientific">Ancylobacter crimeensis</name>
    <dbReference type="NCBI Taxonomy" id="2579147"/>
    <lineage>
        <taxon>Bacteria</taxon>
        <taxon>Pseudomonadati</taxon>
        <taxon>Pseudomonadota</taxon>
        <taxon>Alphaproteobacteria</taxon>
        <taxon>Hyphomicrobiales</taxon>
        <taxon>Xanthobacteraceae</taxon>
        <taxon>Ancylobacter</taxon>
    </lineage>
</organism>
<dbReference type="InterPro" id="IPR012368">
    <property type="entry name" value="OxRdtase_Mopterin-bd_su_IorB"/>
</dbReference>
<dbReference type="InterPro" id="IPR006311">
    <property type="entry name" value="TAT_signal"/>
</dbReference>
<evidence type="ECO:0000313" key="3">
    <source>
        <dbReference type="Proteomes" id="UP001203284"/>
    </source>
</evidence>
<dbReference type="SUPFAM" id="SSF56003">
    <property type="entry name" value="Molybdenum cofactor-binding domain"/>
    <property type="match status" value="2"/>
</dbReference>
<dbReference type="InterPro" id="IPR046867">
    <property type="entry name" value="AldOxase/xan_DH_MoCoBD2"/>
</dbReference>